<keyword evidence="7" id="KW-0406">Ion transport</keyword>
<dbReference type="eggNOG" id="COG3203">
    <property type="taxonomic scope" value="Bacteria"/>
</dbReference>
<evidence type="ECO:0000256" key="2">
    <source>
        <dbReference type="ARBA" id="ARBA00011233"/>
    </source>
</evidence>
<dbReference type="Gene3D" id="2.40.160.10">
    <property type="entry name" value="Porin"/>
    <property type="match status" value="1"/>
</dbReference>
<gene>
    <name evidence="13" type="ORF">IX83_06590</name>
</gene>
<dbReference type="InterPro" id="IPR023614">
    <property type="entry name" value="Porin_dom_sf"/>
</dbReference>
<feature type="signal peptide" evidence="11">
    <location>
        <begin position="1"/>
        <end position="20"/>
    </location>
</feature>
<dbReference type="PRINTS" id="PR00184">
    <property type="entry name" value="NEISSPPORIN"/>
</dbReference>
<dbReference type="Pfam" id="PF13609">
    <property type="entry name" value="Porin_4"/>
    <property type="match status" value="1"/>
</dbReference>
<dbReference type="InterPro" id="IPR033900">
    <property type="entry name" value="Gram_neg_porin_domain"/>
</dbReference>
<dbReference type="SUPFAM" id="SSF56935">
    <property type="entry name" value="Porins"/>
    <property type="match status" value="1"/>
</dbReference>
<dbReference type="EMBL" id="CP009238">
    <property type="protein sequence ID" value="AIL33024.1"/>
    <property type="molecule type" value="Genomic_DNA"/>
</dbReference>
<evidence type="ECO:0000256" key="4">
    <source>
        <dbReference type="ARBA" id="ARBA00022452"/>
    </source>
</evidence>
<evidence type="ECO:0000313" key="13">
    <source>
        <dbReference type="EMBL" id="AIL33024.1"/>
    </source>
</evidence>
<keyword evidence="3" id="KW-0813">Transport</keyword>
<evidence type="ECO:0000256" key="3">
    <source>
        <dbReference type="ARBA" id="ARBA00022448"/>
    </source>
</evidence>
<dbReference type="KEGG" id="bpsi:IX83_06590"/>
<evidence type="ECO:0000256" key="11">
    <source>
        <dbReference type="SAM" id="SignalP"/>
    </source>
</evidence>
<dbReference type="InterPro" id="IPR050298">
    <property type="entry name" value="Gram-neg_bact_OMP"/>
</dbReference>
<comment type="subcellular location">
    <subcellularLocation>
        <location evidence="1">Cell outer membrane</location>
        <topology evidence="1">Multi-pass membrane protein</topology>
    </subcellularLocation>
</comment>
<dbReference type="InterPro" id="IPR002299">
    <property type="entry name" value="Porin_Neis"/>
</dbReference>
<dbReference type="GO" id="GO:0046930">
    <property type="term" value="C:pore complex"/>
    <property type="evidence" value="ECO:0007669"/>
    <property type="project" value="UniProtKB-KW"/>
</dbReference>
<dbReference type="PANTHER" id="PTHR34501:SF9">
    <property type="entry name" value="MAJOR OUTER MEMBRANE PROTEIN P.IA"/>
    <property type="match status" value="1"/>
</dbReference>
<dbReference type="GO" id="GO:0015288">
    <property type="term" value="F:porin activity"/>
    <property type="evidence" value="ECO:0007669"/>
    <property type="project" value="UniProtKB-KW"/>
</dbReference>
<keyword evidence="6 11" id="KW-0732">Signal</keyword>
<dbReference type="Proteomes" id="UP000028945">
    <property type="component" value="Chromosome"/>
</dbReference>
<keyword evidence="8" id="KW-0626">Porin</keyword>
<dbReference type="GO" id="GO:0009279">
    <property type="term" value="C:cell outer membrane"/>
    <property type="evidence" value="ECO:0007669"/>
    <property type="project" value="UniProtKB-SubCell"/>
</dbReference>
<accession>A0A077DE96</accession>
<dbReference type="CDD" id="cd00342">
    <property type="entry name" value="gram_neg_porins"/>
    <property type="match status" value="1"/>
</dbReference>
<evidence type="ECO:0000259" key="12">
    <source>
        <dbReference type="Pfam" id="PF13609"/>
    </source>
</evidence>
<evidence type="ECO:0000313" key="14">
    <source>
        <dbReference type="Proteomes" id="UP000028945"/>
    </source>
</evidence>
<protein>
    <recommendedName>
        <fullName evidence="12">Porin domain-containing protein</fullName>
    </recommendedName>
</protein>
<dbReference type="AlphaFoldDB" id="A0A077DE96"/>
<evidence type="ECO:0000256" key="1">
    <source>
        <dbReference type="ARBA" id="ARBA00004571"/>
    </source>
</evidence>
<keyword evidence="10" id="KW-0998">Cell outer membrane</keyword>
<evidence type="ECO:0000256" key="5">
    <source>
        <dbReference type="ARBA" id="ARBA00022692"/>
    </source>
</evidence>
<proteinExistence type="predicted"/>
<dbReference type="OrthoDB" id="8520696at2"/>
<evidence type="ECO:0000256" key="9">
    <source>
        <dbReference type="ARBA" id="ARBA00023136"/>
    </source>
</evidence>
<dbReference type="HOGENOM" id="CLU_038238_0_0_4"/>
<sequence>MKKTLIAVAVATSLAGVASADSVTVYGLLDGGLGFKEYSLKTLSTGAKVKTKEFGVTDGHMSGNRFGFKGVEDLGNGTKVAFDLEGGFTLADGKSGQGTRLFGRKATVGIVDADLGAIYAGRQHGAVGHTTFDEGFGDTFYHRGTGLFGNATGTRQDSNVRYKSPDLGGATLQLSWSGTHKTEGTKSTHKDHVQAAVDFKLDALKVAAGLIYTKDNTAKTNHFAAIGAVNYDFGPVALYTRVAGGKLAGGVNGLLGNAFYAGTDDTMKKNRAAFDKLFAWSLGLSAPVSDSGKLMFAFEHGTEKQSAGNGKLKGWNLKLAYTEALSKRTTAYAGAYYAVGKEYVGGNATRKYKGLEGNIGLRHRF</sequence>
<keyword evidence="5" id="KW-0812">Transmembrane</keyword>
<dbReference type="PANTHER" id="PTHR34501">
    <property type="entry name" value="PROTEIN YDDL-RELATED"/>
    <property type="match status" value="1"/>
</dbReference>
<keyword evidence="14" id="KW-1185">Reference proteome</keyword>
<feature type="chain" id="PRO_5001717851" description="Porin domain-containing protein" evidence="11">
    <location>
        <begin position="21"/>
        <end position="365"/>
    </location>
</feature>
<comment type="subunit">
    <text evidence="2">Homotrimer.</text>
</comment>
<organism evidence="13 14">
    <name type="scientific">Basilea psittacipulmonis DSM 24701</name>
    <dbReference type="NCBI Taxonomy" id="1072685"/>
    <lineage>
        <taxon>Bacteria</taxon>
        <taxon>Pseudomonadati</taxon>
        <taxon>Pseudomonadota</taxon>
        <taxon>Betaproteobacteria</taxon>
        <taxon>Burkholderiales</taxon>
        <taxon>Alcaligenaceae</taxon>
        <taxon>Basilea</taxon>
    </lineage>
</organism>
<feature type="domain" description="Porin" evidence="12">
    <location>
        <begin position="7"/>
        <end position="337"/>
    </location>
</feature>
<name>A0A077DE96_9BURK</name>
<dbReference type="GO" id="GO:0006811">
    <property type="term" value="P:monoatomic ion transport"/>
    <property type="evidence" value="ECO:0007669"/>
    <property type="project" value="UniProtKB-KW"/>
</dbReference>
<keyword evidence="4" id="KW-1134">Transmembrane beta strand</keyword>
<evidence type="ECO:0000256" key="8">
    <source>
        <dbReference type="ARBA" id="ARBA00023114"/>
    </source>
</evidence>
<evidence type="ECO:0000256" key="10">
    <source>
        <dbReference type="ARBA" id="ARBA00023237"/>
    </source>
</evidence>
<evidence type="ECO:0000256" key="6">
    <source>
        <dbReference type="ARBA" id="ARBA00022729"/>
    </source>
</evidence>
<reference evidence="13 14" key="1">
    <citation type="journal article" date="2014" name="BMC Genomics">
        <title>A genomic perspective on a new bacterial genus and species from the Alcaligenaceae family, Basilea psittacipulmonis.</title>
        <authorList>
            <person name="Whiteson K.L."/>
            <person name="Hernandez D."/>
            <person name="Lazarevic V."/>
            <person name="Gaia N."/>
            <person name="Farinelli L."/>
            <person name="Francois P."/>
            <person name="Pilo P."/>
            <person name="Frey J."/>
            <person name="Schrenzel J."/>
        </authorList>
    </citation>
    <scope>NUCLEOTIDE SEQUENCE [LARGE SCALE GENOMIC DNA]</scope>
    <source>
        <strain evidence="13 14">DSM 24701</strain>
    </source>
</reference>
<dbReference type="STRING" id="1072685.IX83_06590"/>
<dbReference type="RefSeq" id="WP_038500454.1">
    <property type="nucleotide sequence ID" value="NZ_AFWK01000021.1"/>
</dbReference>
<keyword evidence="9" id="KW-0472">Membrane</keyword>
<evidence type="ECO:0000256" key="7">
    <source>
        <dbReference type="ARBA" id="ARBA00023065"/>
    </source>
</evidence>